<evidence type="ECO:0000256" key="1">
    <source>
        <dbReference type="ARBA" id="ARBA00022679"/>
    </source>
</evidence>
<dbReference type="AlphaFoldDB" id="A0A370U1J5"/>
<sequence length="486" mass="52103">MDKTSTSLGPDGKQSNPFVTPEQYGLPTSPAMQRLSPLDMNMPRLYGTRWILSFPLESGADKAQIYEGLRRGLAHTISSIPWIAGNIGPEDGRDLKENRVQIVDSSTGVRFQYNDLTGALPSYAELKAEHFPLSKFTTAQLSPLGVMPEPPEPVMAAQANFIEGGLLLTVGVHHAVCDASAVGTIIDTWAHNTAATSTSEPVSFSKYDTPSNDRSPLMVGAPGAKLTDFPEYILQPTPSAAAADVNMEQMAKTGFSLPPMTTCIFHFSPASLVALKAAAEAYSTNDALSGFLWRHMTLARNPIQPSGSIVPDEDGEKTTAILYAANIRTRCSPPLPHSYLGNASMGTITERLSISTLTSSSGLKTAASAVRKSLQRLVDTPNRIPLTIGLIDARPDPTELRFAYHGFLGPDISSTSWADIGVYESVWGQLGKVESFRVPGEGADGAIAVFPRLKQGGLEVMVALEAEAMQRLIGDPEFVGKAELWA</sequence>
<accession>A0A370U1J5</accession>
<keyword evidence="1" id="KW-0808">Transferase</keyword>
<dbReference type="OrthoDB" id="1862401at2759"/>
<dbReference type="Gene3D" id="3.30.559.10">
    <property type="entry name" value="Chloramphenicol acetyltransferase-like domain"/>
    <property type="match status" value="2"/>
</dbReference>
<gene>
    <name evidence="3" type="ORF">BP5553_01592</name>
</gene>
<dbReference type="STRING" id="2656787.A0A370U1J5"/>
<proteinExistence type="predicted"/>
<dbReference type="EMBL" id="NPIC01000001">
    <property type="protein sequence ID" value="RDL41613.1"/>
    <property type="molecule type" value="Genomic_DNA"/>
</dbReference>
<feature type="region of interest" description="Disordered" evidence="2">
    <location>
        <begin position="1"/>
        <end position="32"/>
    </location>
</feature>
<evidence type="ECO:0000313" key="3">
    <source>
        <dbReference type="EMBL" id="RDL41613.1"/>
    </source>
</evidence>
<dbReference type="PANTHER" id="PTHR31896">
    <property type="entry name" value="FAMILY REGULATORY PROTEIN, PUTATIVE (AFU_ORTHOLOGUE AFUA_3G14730)-RELATED"/>
    <property type="match status" value="1"/>
</dbReference>
<reference evidence="3 4" key="1">
    <citation type="journal article" date="2018" name="IMA Fungus">
        <title>IMA Genome-F 9: Draft genome sequence of Annulohypoxylon stygium, Aspergillus mulundensis, Berkeleyomyces basicola (syn. Thielaviopsis basicola), Ceratocystis smalleyi, two Cercospora beticola strains, Coleophoma cylindrospora, Fusarium fracticaudum, Phialophora cf. hyalina, and Morchella septimelata.</title>
        <authorList>
            <person name="Wingfield B.D."/>
            <person name="Bills G.F."/>
            <person name="Dong Y."/>
            <person name="Huang W."/>
            <person name="Nel W.J."/>
            <person name="Swalarsk-Parry B.S."/>
            <person name="Vaghefi N."/>
            <person name="Wilken P.M."/>
            <person name="An Z."/>
            <person name="de Beer Z.W."/>
            <person name="De Vos L."/>
            <person name="Chen L."/>
            <person name="Duong T.A."/>
            <person name="Gao Y."/>
            <person name="Hammerbacher A."/>
            <person name="Kikkert J.R."/>
            <person name="Li Y."/>
            <person name="Li H."/>
            <person name="Li K."/>
            <person name="Li Q."/>
            <person name="Liu X."/>
            <person name="Ma X."/>
            <person name="Naidoo K."/>
            <person name="Pethybridge S.J."/>
            <person name="Sun J."/>
            <person name="Steenkamp E.T."/>
            <person name="van der Nest M.A."/>
            <person name="van Wyk S."/>
            <person name="Wingfield M.J."/>
            <person name="Xiong C."/>
            <person name="Yue Q."/>
            <person name="Zhang X."/>
        </authorList>
    </citation>
    <scope>NUCLEOTIDE SEQUENCE [LARGE SCALE GENOMIC DNA]</scope>
    <source>
        <strain evidence="3 4">BP 5553</strain>
    </source>
</reference>
<dbReference type="GeneID" id="43594441"/>
<dbReference type="InterPro" id="IPR023213">
    <property type="entry name" value="CAT-like_dom_sf"/>
</dbReference>
<dbReference type="InterPro" id="IPR051283">
    <property type="entry name" value="Sec_Metabolite_Acyltrans"/>
</dbReference>
<keyword evidence="4" id="KW-1185">Reference proteome</keyword>
<protein>
    <recommendedName>
        <fullName evidence="5">Trichothecene 3-O-acetyltransferase</fullName>
    </recommendedName>
</protein>
<dbReference type="PANTHER" id="PTHR31896:SF64">
    <property type="entry name" value="TRICHOTHECENE 3-O-ACETYLTRANSFERASE"/>
    <property type="match status" value="1"/>
</dbReference>
<feature type="compositionally biased region" description="Polar residues" evidence="2">
    <location>
        <begin position="1"/>
        <end position="18"/>
    </location>
</feature>
<evidence type="ECO:0000256" key="2">
    <source>
        <dbReference type="SAM" id="MobiDB-lite"/>
    </source>
</evidence>
<evidence type="ECO:0000313" key="4">
    <source>
        <dbReference type="Proteomes" id="UP000254866"/>
    </source>
</evidence>
<name>A0A370U1J5_9HELO</name>
<dbReference type="RefSeq" id="XP_031874269.1">
    <property type="nucleotide sequence ID" value="XM_032010215.1"/>
</dbReference>
<comment type="caution">
    <text evidence="3">The sequence shown here is derived from an EMBL/GenBank/DDBJ whole genome shotgun (WGS) entry which is preliminary data.</text>
</comment>
<dbReference type="GO" id="GO:0016740">
    <property type="term" value="F:transferase activity"/>
    <property type="evidence" value="ECO:0007669"/>
    <property type="project" value="UniProtKB-KW"/>
</dbReference>
<dbReference type="Proteomes" id="UP000254866">
    <property type="component" value="Unassembled WGS sequence"/>
</dbReference>
<dbReference type="Pfam" id="PF02458">
    <property type="entry name" value="Transferase"/>
    <property type="match status" value="1"/>
</dbReference>
<organism evidence="3 4">
    <name type="scientific">Venustampulla echinocandica</name>
    <dbReference type="NCBI Taxonomy" id="2656787"/>
    <lineage>
        <taxon>Eukaryota</taxon>
        <taxon>Fungi</taxon>
        <taxon>Dikarya</taxon>
        <taxon>Ascomycota</taxon>
        <taxon>Pezizomycotina</taxon>
        <taxon>Leotiomycetes</taxon>
        <taxon>Helotiales</taxon>
        <taxon>Pleuroascaceae</taxon>
        <taxon>Venustampulla</taxon>
    </lineage>
</organism>
<evidence type="ECO:0008006" key="5">
    <source>
        <dbReference type="Google" id="ProtNLM"/>
    </source>
</evidence>